<dbReference type="EMBL" id="JBHSKG010000018">
    <property type="protein sequence ID" value="MFC5141776.1"/>
    <property type="molecule type" value="Genomic_DNA"/>
</dbReference>
<organism evidence="1 2">
    <name type="scientific">Actinomycetospora rhizophila</name>
    <dbReference type="NCBI Taxonomy" id="1416876"/>
    <lineage>
        <taxon>Bacteria</taxon>
        <taxon>Bacillati</taxon>
        <taxon>Actinomycetota</taxon>
        <taxon>Actinomycetes</taxon>
        <taxon>Pseudonocardiales</taxon>
        <taxon>Pseudonocardiaceae</taxon>
        <taxon>Actinomycetospora</taxon>
    </lineage>
</organism>
<dbReference type="SUPFAM" id="SSF55961">
    <property type="entry name" value="Bet v1-like"/>
    <property type="match status" value="1"/>
</dbReference>
<evidence type="ECO:0000313" key="2">
    <source>
        <dbReference type="Proteomes" id="UP001596175"/>
    </source>
</evidence>
<name>A0ABV9ZJV2_9PSEU</name>
<dbReference type="RefSeq" id="WP_378023917.1">
    <property type="nucleotide sequence ID" value="NZ_JBHSKG010000018.1"/>
</dbReference>
<dbReference type="Pfam" id="PF10604">
    <property type="entry name" value="Polyketide_cyc2"/>
    <property type="match status" value="1"/>
</dbReference>
<dbReference type="Gene3D" id="3.30.530.20">
    <property type="match status" value="1"/>
</dbReference>
<reference evidence="2" key="1">
    <citation type="journal article" date="2019" name="Int. J. Syst. Evol. Microbiol.">
        <title>The Global Catalogue of Microorganisms (GCM) 10K type strain sequencing project: providing services to taxonomists for standard genome sequencing and annotation.</title>
        <authorList>
            <consortium name="The Broad Institute Genomics Platform"/>
            <consortium name="The Broad Institute Genome Sequencing Center for Infectious Disease"/>
            <person name="Wu L."/>
            <person name="Ma J."/>
        </authorList>
    </citation>
    <scope>NUCLEOTIDE SEQUENCE [LARGE SCALE GENOMIC DNA]</scope>
    <source>
        <strain evidence="2">XZYJ18</strain>
    </source>
</reference>
<keyword evidence="2" id="KW-1185">Reference proteome</keyword>
<comment type="caution">
    <text evidence="1">The sequence shown here is derived from an EMBL/GenBank/DDBJ whole genome shotgun (WGS) entry which is preliminary data.</text>
</comment>
<accession>A0ABV9ZJV2</accession>
<dbReference type="Proteomes" id="UP001596175">
    <property type="component" value="Unassembled WGS sequence"/>
</dbReference>
<evidence type="ECO:0000313" key="1">
    <source>
        <dbReference type="EMBL" id="MFC5141776.1"/>
    </source>
</evidence>
<sequence length="147" mass="15970">MPTIERTVHSPAPVGTVQAYLRDVANTEEWDAPTISCEPVDPSTPIGIGKQWRNVSEFRGKRTELTYTLEVDEPGHLRIRGENKTVTSQDDITMVADGPGTTVTYRAEFTLKGVAKVAGPLLSPALGRLGDDAEQTLQEALERLPVG</sequence>
<gene>
    <name evidence="1" type="ORF">ACFPK1_26320</name>
</gene>
<protein>
    <submittedName>
        <fullName evidence="1">SRPBCC family protein</fullName>
    </submittedName>
</protein>
<proteinExistence type="predicted"/>
<dbReference type="InterPro" id="IPR023393">
    <property type="entry name" value="START-like_dom_sf"/>
</dbReference>
<dbReference type="InterPro" id="IPR019587">
    <property type="entry name" value="Polyketide_cyclase/dehydratase"/>
</dbReference>